<keyword evidence="6" id="KW-0238">DNA-binding</keyword>
<dbReference type="GO" id="GO:0004519">
    <property type="term" value="F:endonuclease activity"/>
    <property type="evidence" value="ECO:0007669"/>
    <property type="project" value="UniProtKB-KW"/>
</dbReference>
<gene>
    <name evidence="12" type="ORF">ACJDU8_01740</name>
</gene>
<dbReference type="InterPro" id="IPR021027">
    <property type="entry name" value="Transposase_put_HTH"/>
</dbReference>
<comment type="caution">
    <text evidence="12">The sequence shown here is derived from an EMBL/GenBank/DDBJ whole genome shotgun (WGS) entry which is preliminary data.</text>
</comment>
<sequence>MHRTIGVSRFIYNFYLAHNREVYGKEKEFVSGMDFSKWLNNAFIPNNPDKAWIKEVSSKSTKQAIMNGEKAFKKFFKGESGFPRFKKKKNQDVKAYFPKNNKSDWTIERHRVKIPTLKWVRLKEKGYIPVNATVKSGTVSYKAGRYYVSVLVELPEYNDYSDTINQGIGIDLGLKGLAICSNGKTYKNMNKTKRVKKLEKSLKRQQRKLSRKYESLKKNKRKGGTATRQNIQKQIVKVQKLHQKLSNIRQDYTRKVISEIVKQKPSYITIEDLAVSNMMKNKHLSKAVAQQNLSGFRKILTYKCNWLNIELRIVDRFYPSSKTCHNCGHINKNLKLSDRVYICPKCGYIGDRDYNASLNLKDCEIYKIA</sequence>
<keyword evidence="12" id="KW-0378">Hydrolase</keyword>
<accession>A0ABW8SE46</accession>
<dbReference type="PANTHER" id="PTHR30405:SF25">
    <property type="entry name" value="RNA-GUIDED DNA ENDONUCLEASE INSQ-RELATED"/>
    <property type="match status" value="1"/>
</dbReference>
<evidence type="ECO:0000313" key="12">
    <source>
        <dbReference type="EMBL" id="MFL0194302.1"/>
    </source>
</evidence>
<keyword evidence="4" id="KW-0479">Metal-binding</keyword>
<dbReference type="InterPro" id="IPR010095">
    <property type="entry name" value="Cas12f1-like_TNB"/>
</dbReference>
<feature type="domain" description="Probable transposase IS891/IS1136/IS1341" evidence="9">
    <location>
        <begin position="160"/>
        <end position="281"/>
    </location>
</feature>
<evidence type="ECO:0000256" key="8">
    <source>
        <dbReference type="SAM" id="MobiDB-lite"/>
    </source>
</evidence>
<keyword evidence="12" id="KW-0540">Nuclease</keyword>
<name>A0ABW8SE46_9CLOT</name>
<reference evidence="12 13" key="1">
    <citation type="submission" date="2024-11" db="EMBL/GenBank/DDBJ databases">
        <authorList>
            <person name="Heng Y.C."/>
            <person name="Lim A.C.H."/>
            <person name="Lee J.K.Y."/>
            <person name="Kittelmann S."/>
        </authorList>
    </citation>
    <scope>NUCLEOTIDE SEQUENCE [LARGE SCALE GENOMIC DNA]</scope>
    <source>
        <strain evidence="12 13">WILCCON 0269</strain>
    </source>
</reference>
<comment type="similarity">
    <text evidence="2">In the N-terminal section; belongs to the transposase 2 family.</text>
</comment>
<dbReference type="RefSeq" id="WP_406790574.1">
    <property type="nucleotide sequence ID" value="NZ_JBJHZX010000002.1"/>
</dbReference>
<dbReference type="Pfam" id="PF07282">
    <property type="entry name" value="Cas12f1-like_TNB"/>
    <property type="match status" value="1"/>
</dbReference>
<evidence type="ECO:0000259" key="11">
    <source>
        <dbReference type="Pfam" id="PF12323"/>
    </source>
</evidence>
<keyword evidence="13" id="KW-1185">Reference proteome</keyword>
<dbReference type="Pfam" id="PF01385">
    <property type="entry name" value="OrfB_IS605"/>
    <property type="match status" value="1"/>
</dbReference>
<evidence type="ECO:0000313" key="13">
    <source>
        <dbReference type="Proteomes" id="UP001623660"/>
    </source>
</evidence>
<dbReference type="Proteomes" id="UP001623660">
    <property type="component" value="Unassembled WGS sequence"/>
</dbReference>
<evidence type="ECO:0000256" key="7">
    <source>
        <dbReference type="ARBA" id="ARBA00023172"/>
    </source>
</evidence>
<evidence type="ECO:0000256" key="6">
    <source>
        <dbReference type="ARBA" id="ARBA00023125"/>
    </source>
</evidence>
<keyword evidence="3" id="KW-0815">Transposition</keyword>
<comment type="similarity">
    <text evidence="1">In the C-terminal section; belongs to the transposase 35 family.</text>
</comment>
<evidence type="ECO:0000259" key="10">
    <source>
        <dbReference type="Pfam" id="PF07282"/>
    </source>
</evidence>
<evidence type="ECO:0000256" key="5">
    <source>
        <dbReference type="ARBA" id="ARBA00022833"/>
    </source>
</evidence>
<dbReference type="InterPro" id="IPR051399">
    <property type="entry name" value="RNA-guided_DNA_endo/Transpos"/>
</dbReference>
<dbReference type="EMBL" id="JBJHZX010000002">
    <property type="protein sequence ID" value="MFL0194302.1"/>
    <property type="molecule type" value="Genomic_DNA"/>
</dbReference>
<dbReference type="InterPro" id="IPR001959">
    <property type="entry name" value="Transposase"/>
</dbReference>
<dbReference type="PANTHER" id="PTHR30405">
    <property type="entry name" value="TRANSPOSASE"/>
    <property type="match status" value="1"/>
</dbReference>
<proteinExistence type="inferred from homology"/>
<evidence type="ECO:0000256" key="2">
    <source>
        <dbReference type="ARBA" id="ARBA00011044"/>
    </source>
</evidence>
<dbReference type="NCBIfam" id="NF040570">
    <property type="entry name" value="guided_TnpB"/>
    <property type="match status" value="1"/>
</dbReference>
<keyword evidence="12" id="KW-0255">Endonuclease</keyword>
<feature type="domain" description="Cas12f1-like TNB" evidence="10">
    <location>
        <begin position="296"/>
        <end position="360"/>
    </location>
</feature>
<dbReference type="NCBIfam" id="TIGR01766">
    <property type="entry name" value="IS200/IS605 family accessory protein TnpB-like domain"/>
    <property type="match status" value="1"/>
</dbReference>
<evidence type="ECO:0000256" key="1">
    <source>
        <dbReference type="ARBA" id="ARBA00008761"/>
    </source>
</evidence>
<keyword evidence="5" id="KW-0862">Zinc</keyword>
<dbReference type="Pfam" id="PF12323">
    <property type="entry name" value="HTH_OrfB_IS605"/>
    <property type="match status" value="1"/>
</dbReference>
<evidence type="ECO:0000256" key="4">
    <source>
        <dbReference type="ARBA" id="ARBA00022723"/>
    </source>
</evidence>
<evidence type="ECO:0000259" key="9">
    <source>
        <dbReference type="Pfam" id="PF01385"/>
    </source>
</evidence>
<feature type="region of interest" description="Disordered" evidence="8">
    <location>
        <begin position="209"/>
        <end position="229"/>
    </location>
</feature>
<protein>
    <submittedName>
        <fullName evidence="12">RNA-guided endonuclease InsQ/TnpB family protein</fullName>
    </submittedName>
</protein>
<organism evidence="12 13">
    <name type="scientific">Candidatus Clostridium eludens</name>
    <dbReference type="NCBI Taxonomy" id="3381663"/>
    <lineage>
        <taxon>Bacteria</taxon>
        <taxon>Bacillati</taxon>
        <taxon>Bacillota</taxon>
        <taxon>Clostridia</taxon>
        <taxon>Eubacteriales</taxon>
        <taxon>Clostridiaceae</taxon>
        <taxon>Clostridium</taxon>
    </lineage>
</organism>
<feature type="domain" description="Transposase putative helix-turn-helix" evidence="11">
    <location>
        <begin position="1"/>
        <end position="27"/>
    </location>
</feature>
<evidence type="ECO:0000256" key="3">
    <source>
        <dbReference type="ARBA" id="ARBA00022578"/>
    </source>
</evidence>
<keyword evidence="7" id="KW-0233">DNA recombination</keyword>